<dbReference type="PANTHER" id="PTHR40267:SF1">
    <property type="entry name" value="BLR3294 PROTEIN"/>
    <property type="match status" value="1"/>
</dbReference>
<comment type="caution">
    <text evidence="1">The sequence shown here is derived from an EMBL/GenBank/DDBJ whole genome shotgun (WGS) entry which is preliminary data.</text>
</comment>
<dbReference type="GO" id="GO:0050076">
    <property type="term" value="F:maleate isomerase activity"/>
    <property type="evidence" value="ECO:0007669"/>
    <property type="project" value="UniProtKB-EC"/>
</dbReference>
<dbReference type="Proteomes" id="UP000553193">
    <property type="component" value="Unassembled WGS sequence"/>
</dbReference>
<evidence type="ECO:0000313" key="1">
    <source>
        <dbReference type="EMBL" id="MBB3898957.1"/>
    </source>
</evidence>
<proteinExistence type="predicted"/>
<dbReference type="InterPro" id="IPR053714">
    <property type="entry name" value="Iso_Racemase_Enz_sf"/>
</dbReference>
<sequence>MSTRLGFLTPSSNTVLEPLIAGLLHDTPEVTAHFARFRVVAINLGEASRTQFDTGPVLAAAEMLADAHVHSICWAGTSGAWLGFAQDEALCAAITARTGIPATTATLALRDALRAAGARRVALVTPYLGDVQAAIIANLEREGFTVTAERHLEDPGNYSFAAHTPARVDALVQEAVAETPPEAVIIHCTNFRGLPGAPGLEARLGPLMLDSVAVSLWGGLVAAGRPMALPAGRLFDMKAK</sequence>
<dbReference type="InterPro" id="IPR026286">
    <property type="entry name" value="MaiA/AMDase"/>
</dbReference>
<dbReference type="AlphaFoldDB" id="A0A840ACZ3"/>
<accession>A0A840ACZ3</accession>
<reference evidence="1 2" key="1">
    <citation type="submission" date="2020-08" db="EMBL/GenBank/DDBJ databases">
        <title>Genomic Encyclopedia of Type Strains, Phase IV (KMG-IV): sequencing the most valuable type-strain genomes for metagenomic binning, comparative biology and taxonomic classification.</title>
        <authorList>
            <person name="Goeker M."/>
        </authorList>
    </citation>
    <scope>NUCLEOTIDE SEQUENCE [LARGE SCALE GENOMIC DNA]</scope>
    <source>
        <strain evidence="1 2">DSM 19979</strain>
    </source>
</reference>
<dbReference type="PANTHER" id="PTHR40267">
    <property type="entry name" value="BLR3294 PROTEIN"/>
    <property type="match status" value="1"/>
</dbReference>
<gene>
    <name evidence="1" type="ORF">GGQ83_002400</name>
</gene>
<dbReference type="PIRSF" id="PIRSF015736">
    <property type="entry name" value="MI"/>
    <property type="match status" value="1"/>
</dbReference>
<name>A0A840ACZ3_9PROT</name>
<evidence type="ECO:0000313" key="2">
    <source>
        <dbReference type="Proteomes" id="UP000553193"/>
    </source>
</evidence>
<dbReference type="RefSeq" id="WP_184384240.1">
    <property type="nucleotide sequence ID" value="NZ_JACIDJ010000003.1"/>
</dbReference>
<dbReference type="Gene3D" id="3.40.50.12500">
    <property type="match status" value="1"/>
</dbReference>
<keyword evidence="1" id="KW-0413">Isomerase</keyword>
<dbReference type="EC" id="5.2.1.1" evidence="1"/>
<protein>
    <submittedName>
        <fullName evidence="1">Maleate isomerase</fullName>
        <ecNumber evidence="1">5.2.1.1</ecNumber>
    </submittedName>
</protein>
<organism evidence="1 2">
    <name type="scientific">Roseococcus suduntuyensis</name>
    <dbReference type="NCBI Taxonomy" id="455361"/>
    <lineage>
        <taxon>Bacteria</taxon>
        <taxon>Pseudomonadati</taxon>
        <taxon>Pseudomonadota</taxon>
        <taxon>Alphaproteobacteria</taxon>
        <taxon>Acetobacterales</taxon>
        <taxon>Roseomonadaceae</taxon>
        <taxon>Roseococcus</taxon>
    </lineage>
</organism>
<dbReference type="Pfam" id="PF17645">
    <property type="entry name" value="Amdase"/>
    <property type="match status" value="1"/>
</dbReference>
<keyword evidence="2" id="KW-1185">Reference proteome</keyword>
<dbReference type="EMBL" id="JACIDJ010000003">
    <property type="protein sequence ID" value="MBB3898957.1"/>
    <property type="molecule type" value="Genomic_DNA"/>
</dbReference>